<dbReference type="InterPro" id="IPR046361">
    <property type="entry name" value="EXOC6/Sec15_C"/>
</dbReference>
<keyword evidence="4" id="KW-1185">Reference proteome</keyword>
<protein>
    <submittedName>
        <fullName evidence="3">Jg25776 protein</fullName>
    </submittedName>
</protein>
<evidence type="ECO:0000256" key="1">
    <source>
        <dbReference type="ARBA" id="ARBA00023054"/>
    </source>
</evidence>
<keyword evidence="1" id="KW-0175">Coiled coil</keyword>
<feature type="domain" description="Exocyst complex subunit EXOC6/Sec15 C-terminal" evidence="2">
    <location>
        <begin position="2"/>
        <end position="75"/>
    </location>
</feature>
<dbReference type="EMBL" id="CAKXAJ010006468">
    <property type="protein sequence ID" value="CAH2210086.1"/>
    <property type="molecule type" value="Genomic_DNA"/>
</dbReference>
<dbReference type="GO" id="GO:0016020">
    <property type="term" value="C:membrane"/>
    <property type="evidence" value="ECO:0007669"/>
    <property type="project" value="TreeGrafter"/>
</dbReference>
<organism evidence="3 4">
    <name type="scientific">Pararge aegeria aegeria</name>
    <dbReference type="NCBI Taxonomy" id="348720"/>
    <lineage>
        <taxon>Eukaryota</taxon>
        <taxon>Metazoa</taxon>
        <taxon>Ecdysozoa</taxon>
        <taxon>Arthropoda</taxon>
        <taxon>Hexapoda</taxon>
        <taxon>Insecta</taxon>
        <taxon>Pterygota</taxon>
        <taxon>Neoptera</taxon>
        <taxon>Endopterygota</taxon>
        <taxon>Lepidoptera</taxon>
        <taxon>Glossata</taxon>
        <taxon>Ditrysia</taxon>
        <taxon>Papilionoidea</taxon>
        <taxon>Nymphalidae</taxon>
        <taxon>Satyrinae</taxon>
        <taxon>Satyrini</taxon>
        <taxon>Parargina</taxon>
        <taxon>Pararge</taxon>
    </lineage>
</organism>
<dbReference type="InterPro" id="IPR042044">
    <property type="entry name" value="EXOC6PINT-1/Sec15/Tip20_C_dom2"/>
</dbReference>
<evidence type="ECO:0000313" key="3">
    <source>
        <dbReference type="EMBL" id="CAH2210086.1"/>
    </source>
</evidence>
<dbReference type="OrthoDB" id="10267033at2759"/>
<dbReference type="GO" id="GO:0006886">
    <property type="term" value="P:intracellular protein transport"/>
    <property type="evidence" value="ECO:0007669"/>
    <property type="project" value="InterPro"/>
</dbReference>
<proteinExistence type="predicted"/>
<feature type="non-terminal residue" evidence="3">
    <location>
        <position position="1"/>
    </location>
</feature>
<dbReference type="InterPro" id="IPR007225">
    <property type="entry name" value="EXOC6/Sec15"/>
</dbReference>
<dbReference type="Pfam" id="PF04091">
    <property type="entry name" value="Sec15_C"/>
    <property type="match status" value="1"/>
</dbReference>
<accession>A0A8S4QJ63</accession>
<comment type="caution">
    <text evidence="3">The sequence shown here is derived from an EMBL/GenBank/DDBJ whole genome shotgun (WGS) entry which is preliminary data.</text>
</comment>
<dbReference type="AlphaFoldDB" id="A0A8S4QJ63"/>
<evidence type="ECO:0000259" key="2">
    <source>
        <dbReference type="Pfam" id="PF04091"/>
    </source>
</evidence>
<dbReference type="GO" id="GO:0006893">
    <property type="term" value="P:Golgi to plasma membrane transport"/>
    <property type="evidence" value="ECO:0007669"/>
    <property type="project" value="TreeGrafter"/>
</dbReference>
<dbReference type="PANTHER" id="PTHR12702">
    <property type="entry name" value="SEC15"/>
    <property type="match status" value="1"/>
</dbReference>
<evidence type="ECO:0000313" key="4">
    <source>
        <dbReference type="Proteomes" id="UP000838756"/>
    </source>
</evidence>
<dbReference type="Gene3D" id="1.20.58.670">
    <property type="entry name" value="Dsl1p vesicle tethering complex, Tip20p subunit, domain D"/>
    <property type="match status" value="1"/>
</dbReference>
<reference evidence="3" key="1">
    <citation type="submission" date="2022-03" db="EMBL/GenBank/DDBJ databases">
        <authorList>
            <person name="Lindestad O."/>
        </authorList>
    </citation>
    <scope>NUCLEOTIDE SEQUENCE</scope>
</reference>
<dbReference type="PANTHER" id="PTHR12702:SF0">
    <property type="entry name" value="EXOCYST COMPLEX COMPONENT 6"/>
    <property type="match status" value="1"/>
</dbReference>
<dbReference type="Proteomes" id="UP000838756">
    <property type="component" value="Unassembled WGS sequence"/>
</dbReference>
<sequence length="94" mass="10820">TAGSMFQAARDDAEQQICDNLEKKVDEFLDLENYDWLLVEPSGQASSFVTDMLSYLSGVLTSLEQLPTRARYVVLQYLLVVFNTSIRYNYARRQ</sequence>
<dbReference type="GO" id="GO:0000145">
    <property type="term" value="C:exocyst"/>
    <property type="evidence" value="ECO:0007669"/>
    <property type="project" value="TreeGrafter"/>
</dbReference>
<gene>
    <name evidence="3" type="primary">jg25776</name>
    <name evidence="3" type="ORF">PAEG_LOCUS1998</name>
</gene>
<name>A0A8S4QJ63_9NEOP</name>
<dbReference type="GO" id="GO:0090522">
    <property type="term" value="P:vesicle tethering involved in exocytosis"/>
    <property type="evidence" value="ECO:0007669"/>
    <property type="project" value="InterPro"/>
</dbReference>